<dbReference type="Proteomes" id="UP001432027">
    <property type="component" value="Unassembled WGS sequence"/>
</dbReference>
<proteinExistence type="predicted"/>
<evidence type="ECO:0000313" key="3">
    <source>
        <dbReference type="Proteomes" id="UP001432027"/>
    </source>
</evidence>
<feature type="chain" id="PRO_5043854080" evidence="1">
    <location>
        <begin position="16"/>
        <end position="160"/>
    </location>
</feature>
<sequence length="160" mass="18215">ISHLMVILLSSTVYSAIHEEGYVTPNEEDNYGPVIRTGRYRVIQERIIGSENGYASTHLDRPFIQGRQEIPQGGEHFQYNGPMDGRKIYIYKRVHTPVRVNNGVIERLGPGETMERWAEGGYKNGHGHDLHVYSRQGHDVYSEDKVVPVKEGFMDGMESL</sequence>
<name>A0AAV5UEH8_9BILA</name>
<organism evidence="2 3">
    <name type="scientific">Pristionchus entomophagus</name>
    <dbReference type="NCBI Taxonomy" id="358040"/>
    <lineage>
        <taxon>Eukaryota</taxon>
        <taxon>Metazoa</taxon>
        <taxon>Ecdysozoa</taxon>
        <taxon>Nematoda</taxon>
        <taxon>Chromadorea</taxon>
        <taxon>Rhabditida</taxon>
        <taxon>Rhabditina</taxon>
        <taxon>Diplogasteromorpha</taxon>
        <taxon>Diplogasteroidea</taxon>
        <taxon>Neodiplogasteridae</taxon>
        <taxon>Pristionchus</taxon>
    </lineage>
</organism>
<dbReference type="AlphaFoldDB" id="A0AAV5UEH8"/>
<feature type="signal peptide" evidence="1">
    <location>
        <begin position="1"/>
        <end position="15"/>
    </location>
</feature>
<keyword evidence="3" id="KW-1185">Reference proteome</keyword>
<feature type="non-terminal residue" evidence="2">
    <location>
        <position position="1"/>
    </location>
</feature>
<evidence type="ECO:0000313" key="2">
    <source>
        <dbReference type="EMBL" id="GMT04419.1"/>
    </source>
</evidence>
<keyword evidence="1" id="KW-0732">Signal</keyword>
<comment type="caution">
    <text evidence="2">The sequence shown here is derived from an EMBL/GenBank/DDBJ whole genome shotgun (WGS) entry which is preliminary data.</text>
</comment>
<evidence type="ECO:0000256" key="1">
    <source>
        <dbReference type="SAM" id="SignalP"/>
    </source>
</evidence>
<protein>
    <submittedName>
        <fullName evidence="2">Uncharacterized protein</fullName>
    </submittedName>
</protein>
<gene>
    <name evidence="2" type="ORF">PENTCL1PPCAC_26593</name>
</gene>
<dbReference type="EMBL" id="BTSX01000006">
    <property type="protein sequence ID" value="GMT04419.1"/>
    <property type="molecule type" value="Genomic_DNA"/>
</dbReference>
<reference evidence="2" key="1">
    <citation type="submission" date="2023-10" db="EMBL/GenBank/DDBJ databases">
        <title>Genome assembly of Pristionchus species.</title>
        <authorList>
            <person name="Yoshida K."/>
            <person name="Sommer R.J."/>
        </authorList>
    </citation>
    <scope>NUCLEOTIDE SEQUENCE</scope>
    <source>
        <strain evidence="2">RS0144</strain>
    </source>
</reference>
<accession>A0AAV5UEH8</accession>